<evidence type="ECO:0000256" key="2">
    <source>
        <dbReference type="ARBA" id="ARBA00023125"/>
    </source>
</evidence>
<keyword evidence="7" id="KW-1185">Reference proteome</keyword>
<evidence type="ECO:0000313" key="7">
    <source>
        <dbReference type="Proteomes" id="UP001279410"/>
    </source>
</evidence>
<dbReference type="Pfam" id="PF20588">
    <property type="entry name" value="DMTF1_N"/>
    <property type="match status" value="1"/>
</dbReference>
<reference evidence="6" key="1">
    <citation type="submission" date="2022-08" db="EMBL/GenBank/DDBJ databases">
        <title>Genome sequencing of akame (Lates japonicus).</title>
        <authorList>
            <person name="Hashiguchi Y."/>
            <person name="Takahashi H."/>
        </authorList>
    </citation>
    <scope>NUCLEOTIDE SEQUENCE</scope>
    <source>
        <strain evidence="6">Kochi</strain>
    </source>
</reference>
<gene>
    <name evidence="6" type="ORF">AKAME5_000223600</name>
</gene>
<feature type="region of interest" description="Disordered" evidence="4">
    <location>
        <begin position="1"/>
        <end position="43"/>
    </location>
</feature>
<comment type="subcellular location">
    <subcellularLocation>
        <location evidence="1">Nucleus</location>
    </subcellularLocation>
</comment>
<dbReference type="PANTHER" id="PTHR46380:SF2">
    <property type="entry name" value="CYCLIN-D-BINDING MYB-LIKE TRANSCRIPTION FACTOR 1"/>
    <property type="match status" value="1"/>
</dbReference>
<evidence type="ECO:0000256" key="4">
    <source>
        <dbReference type="SAM" id="MobiDB-lite"/>
    </source>
</evidence>
<feature type="compositionally biased region" description="Polar residues" evidence="4">
    <location>
        <begin position="28"/>
        <end position="43"/>
    </location>
</feature>
<dbReference type="PANTHER" id="PTHR46380">
    <property type="entry name" value="CYCLIN-D-BINDING MYB-LIKE TRANSCRIPTION FACTOR 1"/>
    <property type="match status" value="1"/>
</dbReference>
<dbReference type="Proteomes" id="UP001279410">
    <property type="component" value="Unassembled WGS sequence"/>
</dbReference>
<dbReference type="EMBL" id="BRZM01000005">
    <property type="protein sequence ID" value="GLD48229.1"/>
    <property type="molecule type" value="Genomic_DNA"/>
</dbReference>
<proteinExistence type="predicted"/>
<keyword evidence="3" id="KW-0539">Nucleus</keyword>
<keyword evidence="2" id="KW-0238">DNA-binding</keyword>
<accession>A0AAD3M783</accession>
<organism evidence="6 7">
    <name type="scientific">Lates japonicus</name>
    <name type="common">Japanese lates</name>
    <dbReference type="NCBI Taxonomy" id="270547"/>
    <lineage>
        <taxon>Eukaryota</taxon>
        <taxon>Metazoa</taxon>
        <taxon>Chordata</taxon>
        <taxon>Craniata</taxon>
        <taxon>Vertebrata</taxon>
        <taxon>Euteleostomi</taxon>
        <taxon>Actinopterygii</taxon>
        <taxon>Neopterygii</taxon>
        <taxon>Teleostei</taxon>
        <taxon>Neoteleostei</taxon>
        <taxon>Acanthomorphata</taxon>
        <taxon>Carangaria</taxon>
        <taxon>Carangaria incertae sedis</taxon>
        <taxon>Centropomidae</taxon>
        <taxon>Lates</taxon>
    </lineage>
</organism>
<protein>
    <submittedName>
        <fullName evidence="6">Cyclin-D-binding Myb-like transcription factor 1 isoform X1</fullName>
    </submittedName>
</protein>
<evidence type="ECO:0000313" key="6">
    <source>
        <dbReference type="EMBL" id="GLD48229.1"/>
    </source>
</evidence>
<dbReference type="InterPro" id="IPR046775">
    <property type="entry name" value="DMTF1_N"/>
</dbReference>
<dbReference type="InterPro" id="IPR051651">
    <property type="entry name" value="DMTF1_DNA-bind_reg"/>
</dbReference>
<feature type="domain" description="Cyclin-D-binding Myb-like transcription factor 1 N-terminal" evidence="5">
    <location>
        <begin position="1"/>
        <end position="65"/>
    </location>
</feature>
<dbReference type="AlphaFoldDB" id="A0AAD3M783"/>
<comment type="caution">
    <text evidence="6">The sequence shown here is derived from an EMBL/GenBank/DDBJ whole genome shotgun (WGS) entry which is preliminary data.</text>
</comment>
<name>A0AAD3M783_LATJO</name>
<evidence type="ECO:0000259" key="5">
    <source>
        <dbReference type="Pfam" id="PF20588"/>
    </source>
</evidence>
<evidence type="ECO:0000256" key="1">
    <source>
        <dbReference type="ARBA" id="ARBA00004123"/>
    </source>
</evidence>
<evidence type="ECO:0000256" key="3">
    <source>
        <dbReference type="ARBA" id="ARBA00023242"/>
    </source>
</evidence>
<dbReference type="GO" id="GO:0000981">
    <property type="term" value="F:DNA-binding transcription factor activity, RNA polymerase II-specific"/>
    <property type="evidence" value="ECO:0007669"/>
    <property type="project" value="TreeGrafter"/>
</dbReference>
<sequence>MTATADGDLSEGRASLDSGILQEDEDSLSPNQKTEVSPVSQAWFTTKEDKDTLANKGHKWKQGMWSKEERLISWMSNTLIDKCEGNGVRRERKRPAEVGARWRARPPISGHGRRLLGRVADQVRTLPEKLSVGQNG</sequence>
<dbReference type="GO" id="GO:0000978">
    <property type="term" value="F:RNA polymerase II cis-regulatory region sequence-specific DNA binding"/>
    <property type="evidence" value="ECO:0007669"/>
    <property type="project" value="TreeGrafter"/>
</dbReference>
<dbReference type="GO" id="GO:0005634">
    <property type="term" value="C:nucleus"/>
    <property type="evidence" value="ECO:0007669"/>
    <property type="project" value="UniProtKB-SubCell"/>
</dbReference>